<evidence type="ECO:0000313" key="1">
    <source>
        <dbReference type="EMBL" id="OPB73690.1"/>
    </source>
</evidence>
<evidence type="ECO:0000313" key="4">
    <source>
        <dbReference type="Proteomes" id="UP000190816"/>
    </source>
</evidence>
<organism evidence="1 4">
    <name type="scientific">Elizabethkingia ursingii</name>
    <dbReference type="NCBI Taxonomy" id="1756150"/>
    <lineage>
        <taxon>Bacteria</taxon>
        <taxon>Pseudomonadati</taxon>
        <taxon>Bacteroidota</taxon>
        <taxon>Flavobacteriia</taxon>
        <taxon>Flavobacteriales</taxon>
        <taxon>Weeksellaceae</taxon>
        <taxon>Elizabethkingia</taxon>
    </lineage>
</organism>
<keyword evidence="3" id="KW-1185">Reference proteome</keyword>
<protein>
    <recommendedName>
        <fullName evidence="5">Bacteriocin</fullName>
    </recommendedName>
</protein>
<evidence type="ECO:0000313" key="2">
    <source>
        <dbReference type="EMBL" id="OPB88718.1"/>
    </source>
</evidence>
<name>A0AAJ3TN36_9FLAO</name>
<gene>
    <name evidence="1" type="ORF">BAY32_11670</name>
    <name evidence="2" type="ORF">BB021_04885</name>
</gene>
<evidence type="ECO:0008006" key="5">
    <source>
        <dbReference type="Google" id="ProtNLM"/>
    </source>
</evidence>
<evidence type="ECO:0000313" key="3">
    <source>
        <dbReference type="Proteomes" id="UP000190016"/>
    </source>
</evidence>
<reference evidence="2 3" key="2">
    <citation type="submission" date="2016-07" db="EMBL/GenBank/DDBJ databases">
        <title>Revisiting the Taxonomy of the Elizabethkingia Genus based on Whole-Genome Sequencing, Optical Mapping, and MALDI-TOF.</title>
        <authorList>
            <person name="Nicholson A.C."/>
        </authorList>
    </citation>
    <scope>NUCLEOTIDE SEQUENCE [LARGE SCALE GENOMIC DNA]</scope>
    <source>
        <strain evidence="2 3">C1558</strain>
    </source>
</reference>
<dbReference type="Proteomes" id="UP000190816">
    <property type="component" value="Unassembled WGS sequence"/>
</dbReference>
<dbReference type="RefSeq" id="WP_078402535.1">
    <property type="nucleotide sequence ID" value="NZ_CP016377.1"/>
</dbReference>
<reference evidence="1 4" key="1">
    <citation type="submission" date="2016-06" db="EMBL/GenBank/DDBJ databases">
        <authorList>
            <person name="Nicholson A.C."/>
        </authorList>
    </citation>
    <scope>NUCLEOTIDE SEQUENCE [LARGE SCALE GENOMIC DNA]</scope>
    <source>
        <strain evidence="1 4">G4123</strain>
    </source>
</reference>
<dbReference type="EMBL" id="MBDS01000014">
    <property type="protein sequence ID" value="OPB88718.1"/>
    <property type="molecule type" value="Genomic_DNA"/>
</dbReference>
<dbReference type="KEGG" id="ego:BBD34_04555"/>
<comment type="caution">
    <text evidence="1">The sequence shown here is derived from an EMBL/GenBank/DDBJ whole genome shotgun (WGS) entry which is preliminary data.</text>
</comment>
<proteinExistence type="predicted"/>
<accession>A0AAJ3TN36</accession>
<dbReference type="AlphaFoldDB" id="A0AAJ3TN36"/>
<dbReference type="EMBL" id="MAIC01000016">
    <property type="protein sequence ID" value="OPB73690.1"/>
    <property type="molecule type" value="Genomic_DNA"/>
</dbReference>
<sequence length="63" mass="6825">MRKLTRDSLKEFKGAGPLKPTMDTGCTYVCCWSGTNNCSSPVTVEPGVDAWCVEGADLKLLDK</sequence>
<dbReference type="Proteomes" id="UP000190016">
    <property type="component" value="Unassembled WGS sequence"/>
</dbReference>